<feature type="domain" description="Large ribosomal subunit protein uL5 N-terminal" evidence="4">
    <location>
        <begin position="130"/>
        <end position="183"/>
    </location>
</feature>
<evidence type="ECO:0000256" key="1">
    <source>
        <dbReference type="ARBA" id="ARBA00008553"/>
    </source>
</evidence>
<dbReference type="AlphaFoldDB" id="A0A7J6GF58"/>
<dbReference type="NCBIfam" id="NF003258">
    <property type="entry name" value="PRK04219.1"/>
    <property type="match status" value="1"/>
</dbReference>
<sequence>MASQIKFCCCHRAHCKVSLEAMETCRERRFDSLWVPSEVVNGGVKWSKLEADCIKINVNGALFVAEGAYGSGALAQYTVGHIIEGFVTYMIGIPQPILAEIMSIKEALKLSTSLLGALVPCQASEKKLSNPMREIKVQKLVLNISVGESGDRLTRAAKVLEQLSGQSPVFSKARYTVRSFGIRRNEKIACYVTVRGDKAMQLLESGLKVKEYELLRRNFSDTGCFGFGIQEHIDLGIKYDPSTGIYGMDFFVVLERPGYRVGRRRRCKSRVGIQHRVTKDDAMKWFQVKYEGVILNKSQNITG</sequence>
<dbReference type="GO" id="GO:1990904">
    <property type="term" value="C:ribonucleoprotein complex"/>
    <property type="evidence" value="ECO:0007669"/>
    <property type="project" value="UniProtKB-KW"/>
</dbReference>
<dbReference type="GO" id="GO:0003735">
    <property type="term" value="F:structural constituent of ribosome"/>
    <property type="evidence" value="ECO:0007669"/>
    <property type="project" value="InterPro"/>
</dbReference>
<evidence type="ECO:0000313" key="7">
    <source>
        <dbReference type="EMBL" id="KAF4399948.1"/>
    </source>
</evidence>
<dbReference type="PROSITE" id="PS00358">
    <property type="entry name" value="RIBOSOMAL_L5"/>
    <property type="match status" value="1"/>
</dbReference>
<dbReference type="FunFam" id="3.30.1440.10:FF:000002">
    <property type="entry name" value="60S ribosomal protein L11"/>
    <property type="match status" value="1"/>
</dbReference>
<evidence type="ECO:0000259" key="5">
    <source>
        <dbReference type="Pfam" id="PF00673"/>
    </source>
</evidence>
<comment type="similarity">
    <text evidence="1">Belongs to the universal ribosomal protein uL5 family.</text>
</comment>
<dbReference type="InterPro" id="IPR031309">
    <property type="entry name" value="Ribosomal_uL5_C"/>
</dbReference>
<proteinExistence type="inferred from homology"/>
<evidence type="ECO:0008006" key="10">
    <source>
        <dbReference type="Google" id="ProtNLM"/>
    </source>
</evidence>
<protein>
    <recommendedName>
        <fullName evidence="10">60S ribosomal protein L11</fullName>
    </recommendedName>
</protein>
<dbReference type="InterPro" id="IPR002132">
    <property type="entry name" value="Ribosomal_uL5"/>
</dbReference>
<dbReference type="Proteomes" id="UP000525078">
    <property type="component" value="Unassembled WGS sequence"/>
</dbReference>
<dbReference type="PANTHER" id="PTHR11994">
    <property type="entry name" value="60S RIBOSOMAL PROTEIN L11-RELATED"/>
    <property type="match status" value="1"/>
</dbReference>
<dbReference type="GO" id="GO:0005840">
    <property type="term" value="C:ribosome"/>
    <property type="evidence" value="ECO:0007669"/>
    <property type="project" value="UniProtKB-KW"/>
</dbReference>
<dbReference type="Proteomes" id="UP000583929">
    <property type="component" value="Unassembled WGS sequence"/>
</dbReference>
<name>A0A7J6GF58_CANSA</name>
<evidence type="ECO:0000313" key="8">
    <source>
        <dbReference type="Proteomes" id="UP000525078"/>
    </source>
</evidence>
<comment type="caution">
    <text evidence="6">The sequence shown here is derived from an EMBL/GenBank/DDBJ whole genome shotgun (WGS) entry which is preliminary data.</text>
</comment>
<reference evidence="8 9" key="1">
    <citation type="journal article" date="2020" name="bioRxiv">
        <title>Sequence and annotation of 42 cannabis genomes reveals extensive copy number variation in cannabinoid synthesis and pathogen resistance genes.</title>
        <authorList>
            <person name="Mckernan K.J."/>
            <person name="Helbert Y."/>
            <person name="Kane L.T."/>
            <person name="Ebling H."/>
            <person name="Zhang L."/>
            <person name="Liu B."/>
            <person name="Eaton Z."/>
            <person name="Mclaughlin S."/>
            <person name="Kingan S."/>
            <person name="Baybayan P."/>
            <person name="Concepcion G."/>
            <person name="Jordan M."/>
            <person name="Riva A."/>
            <person name="Barbazuk W."/>
            <person name="Harkins T."/>
        </authorList>
    </citation>
    <scope>NUCLEOTIDE SEQUENCE [LARGE SCALE GENOMIC DNA]</scope>
    <source>
        <strain evidence="8 9">cv. Jamaican Lion 4</strain>
        <strain evidence="7">Father</strain>
        <strain evidence="6">Mother</strain>
        <tissue evidence="6">Leaf</tissue>
    </source>
</reference>
<evidence type="ECO:0000256" key="3">
    <source>
        <dbReference type="ARBA" id="ARBA00023274"/>
    </source>
</evidence>
<gene>
    <name evidence="6" type="ORF">F8388_021162</name>
    <name evidence="7" type="ORF">G4B88_021162</name>
</gene>
<keyword evidence="9" id="KW-1185">Reference proteome</keyword>
<evidence type="ECO:0000313" key="9">
    <source>
        <dbReference type="Proteomes" id="UP000583929"/>
    </source>
</evidence>
<keyword evidence="2" id="KW-0689">Ribosomal protein</keyword>
<evidence type="ECO:0000313" key="6">
    <source>
        <dbReference type="EMBL" id="KAF4381534.1"/>
    </source>
</evidence>
<dbReference type="InterPro" id="IPR057266">
    <property type="entry name" value="Ribosomal_uL5_euk/arc-type"/>
</dbReference>
<evidence type="ECO:0000259" key="4">
    <source>
        <dbReference type="Pfam" id="PF00281"/>
    </source>
</evidence>
<dbReference type="EMBL" id="JAATIQ010000020">
    <property type="protein sequence ID" value="KAF4399948.1"/>
    <property type="molecule type" value="Genomic_DNA"/>
</dbReference>
<evidence type="ECO:0000256" key="2">
    <source>
        <dbReference type="ARBA" id="ARBA00022980"/>
    </source>
</evidence>
<dbReference type="Gene3D" id="3.30.1440.10">
    <property type="match status" value="1"/>
</dbReference>
<dbReference type="SUPFAM" id="SSF55282">
    <property type="entry name" value="RL5-like"/>
    <property type="match status" value="1"/>
</dbReference>
<dbReference type="GO" id="GO:0006412">
    <property type="term" value="P:translation"/>
    <property type="evidence" value="ECO:0007669"/>
    <property type="project" value="InterPro"/>
</dbReference>
<dbReference type="InterPro" id="IPR031310">
    <property type="entry name" value="Ribosomal_uL5_N"/>
</dbReference>
<feature type="domain" description="Large ribosomal subunit protein uL5 C-terminal" evidence="5">
    <location>
        <begin position="187"/>
        <end position="285"/>
    </location>
</feature>
<dbReference type="InterPro" id="IPR022803">
    <property type="entry name" value="Ribosomal_uL5_dom_sf"/>
</dbReference>
<organism evidence="6 8">
    <name type="scientific">Cannabis sativa</name>
    <name type="common">Hemp</name>
    <name type="synonym">Marijuana</name>
    <dbReference type="NCBI Taxonomy" id="3483"/>
    <lineage>
        <taxon>Eukaryota</taxon>
        <taxon>Viridiplantae</taxon>
        <taxon>Streptophyta</taxon>
        <taxon>Embryophyta</taxon>
        <taxon>Tracheophyta</taxon>
        <taxon>Spermatophyta</taxon>
        <taxon>Magnoliopsida</taxon>
        <taxon>eudicotyledons</taxon>
        <taxon>Gunneridae</taxon>
        <taxon>Pentapetalae</taxon>
        <taxon>rosids</taxon>
        <taxon>fabids</taxon>
        <taxon>Rosales</taxon>
        <taxon>Cannabaceae</taxon>
        <taxon>Cannabis</taxon>
    </lineage>
</organism>
<dbReference type="InterPro" id="IPR020929">
    <property type="entry name" value="Ribosomal_uL5_CS"/>
</dbReference>
<dbReference type="Pfam" id="PF00673">
    <property type="entry name" value="Ribosomal_L5_C"/>
    <property type="match status" value="1"/>
</dbReference>
<dbReference type="Pfam" id="PF00281">
    <property type="entry name" value="Ribosomal_L5"/>
    <property type="match status" value="1"/>
</dbReference>
<keyword evidence="3" id="KW-0687">Ribonucleoprotein</keyword>
<accession>A0A7J6GF58</accession>
<dbReference type="EMBL" id="JAATIP010000060">
    <property type="protein sequence ID" value="KAF4381534.1"/>
    <property type="molecule type" value="Genomic_DNA"/>
</dbReference>